<dbReference type="Gene3D" id="1.25.40.10">
    <property type="entry name" value="Tetratricopeptide repeat domain"/>
    <property type="match status" value="4"/>
</dbReference>
<dbReference type="InterPro" id="IPR011990">
    <property type="entry name" value="TPR-like_helical_dom_sf"/>
</dbReference>
<dbReference type="Proteomes" id="UP001500058">
    <property type="component" value="Unassembled WGS sequence"/>
</dbReference>
<feature type="region of interest" description="Disordered" evidence="1">
    <location>
        <begin position="421"/>
        <end position="445"/>
    </location>
</feature>
<gene>
    <name evidence="2" type="ORF">GCM10010420_03890</name>
</gene>
<dbReference type="SUPFAM" id="SSF48452">
    <property type="entry name" value="TPR-like"/>
    <property type="match status" value="3"/>
</dbReference>
<dbReference type="EMBL" id="BAAATJ010000001">
    <property type="protein sequence ID" value="GAA2384794.1"/>
    <property type="molecule type" value="Genomic_DNA"/>
</dbReference>
<reference evidence="3" key="1">
    <citation type="journal article" date="2019" name="Int. J. Syst. Evol. Microbiol.">
        <title>The Global Catalogue of Microorganisms (GCM) 10K type strain sequencing project: providing services to taxonomists for standard genome sequencing and annotation.</title>
        <authorList>
            <consortium name="The Broad Institute Genomics Platform"/>
            <consortium name="The Broad Institute Genome Sequencing Center for Infectious Disease"/>
            <person name="Wu L."/>
            <person name="Ma J."/>
        </authorList>
    </citation>
    <scope>NUCLEOTIDE SEQUENCE [LARGE SCALE GENOMIC DNA]</scope>
    <source>
        <strain evidence="3">JCM 6921</strain>
    </source>
</reference>
<dbReference type="SMART" id="SM00028">
    <property type="entry name" value="TPR"/>
    <property type="match status" value="11"/>
</dbReference>
<organism evidence="2 3">
    <name type="scientific">Streptomyces glaucosporus</name>
    <dbReference type="NCBI Taxonomy" id="284044"/>
    <lineage>
        <taxon>Bacteria</taxon>
        <taxon>Bacillati</taxon>
        <taxon>Actinomycetota</taxon>
        <taxon>Actinomycetes</taxon>
        <taxon>Kitasatosporales</taxon>
        <taxon>Streptomycetaceae</taxon>
        <taxon>Streptomyces</taxon>
    </lineage>
</organism>
<dbReference type="PANTHER" id="PTHR19959:SF119">
    <property type="entry name" value="FUNGAL LIPASE-LIKE DOMAIN-CONTAINING PROTEIN"/>
    <property type="match status" value="1"/>
</dbReference>
<dbReference type="PANTHER" id="PTHR19959">
    <property type="entry name" value="KINESIN LIGHT CHAIN"/>
    <property type="match status" value="1"/>
</dbReference>
<dbReference type="SUPFAM" id="SSF50494">
    <property type="entry name" value="Trypsin-like serine proteases"/>
    <property type="match status" value="1"/>
</dbReference>
<evidence type="ECO:0000256" key="1">
    <source>
        <dbReference type="SAM" id="MobiDB-lite"/>
    </source>
</evidence>
<evidence type="ECO:0008006" key="4">
    <source>
        <dbReference type="Google" id="ProtNLM"/>
    </source>
</evidence>
<protein>
    <recommendedName>
        <fullName evidence="4">Tetratricopeptide repeat protein</fullName>
    </recommendedName>
</protein>
<keyword evidence="3" id="KW-1185">Reference proteome</keyword>
<sequence length="1553" mass="166765">MDSSRVVRVETPGTWGSGYEILQGLVLTAAHAVGEVGSPVRVSRLKQDLAHPGEVVWRGMPYASGARGPGRHGGRYVDAALVHVPGREHAVPDPSRWGRIVGERVRVECLMWGFSRSEHRAGEGTQVFGTISPGNGLVGGTYVIDCTTTPPRPAGGSPWGGMSGAAVFCGDLLTGVVTAELPGHLPARLEAEPAAVLLRAEGFREALDRYGAPGTHVLEPAEYAGFADHEHRIGRHQIPVSVMELLHPGRGVVPFTGRGEQLAGLYEWSRRPGPGAALVHAPGGRGKTRLALEFSRRLVAEEEQEEDWAVLWLQPGEPDAVRRLPPPAMPLLMVIDGADSRAEETAAALEFAVRNRSTRIKVLLLARSDGWWADLRDREPSLSVATLMSGALTIALPDLDTSPGAQRRSYREAVRAFSSALDGMSGGERRPGEAPAGGLPPFAPGGHLGSPLTLHMTALVGLLDAPVSDSASRPTTAAVEERLLSHERSHWTRVASAHGLRPALSPDALFDAVAAVTVLRPRDHDQADAFVRRVPLLADQREDRIHSVLSWLRSVLPPADGRPVGVLQPDRLAERFVGGRLAKSPRLADGLLSGATPDQAALFLTLTTRATVRGVLGRELTDWCLRHRDVLALPAIDVATRVEDPGPLLNALEAIVDDPRTSLPDLERLAAHLPRSTQNLAPWALRLHRRIVEVHREQAGDAPERRARLAVALRELSKRLASMGEREEALRVTQEAIDLWQELPAHLPDRRAELGGCHNNAALHHSALGRRTEALRAALTAVELLREEARSGDPVALGHFSRGLSSLALAQGELGDDAAALRTTEECVELRRDLYALCGGDEESTSLLAEGLQNLAGCLTECGLRKEALKTAEEAVALHEGLADANPDAFRPGLAGALAALSTAAGLMGLTSRALEAARKAVAIRRRLDGARPEVYRADLAHALNGLYIDLAGMGLHDEALVAIEESVELFRELATRHPQAHNPDLALTLNSLANSLLEHEERSRALETAEEAVRAYRKLDTAHPGAFRDKLAMALVTLSLCLEHAERPDEARTALEEAEPIYRSLADTSPKAHLPGLAGCLNNLTGLLRQAGELDSALRTAEEAIAINRRLARGRAGAFTDALAKNWMVKYNCLIELSRYEEAASAGAEAARRLRALVRSAPGRYESDLAMILSSTGVLLQFLGQRERALRRAREAVAVGRRLADGDPGRHQAGLAEYLGKYGDQLWMLDRREKAREVAEEVLVLRRDLRKRRDTDEARFAAAHAALMLGNRLVLCGRRADALPPTREAEAGFLALHAAGRNPGGKVLSWMSEAQSQLAALLFHAGDGAAALKAASDAVSTGRAAAGPGTAPDPTTATALVTYGGLAAELGEEGALGILEEAADLCRGLPGQAGLMGEVLLAGALKSFGQHLAAVPERHPEALRAAGEAVTIHRRLADALPVFRSYLALALASHGLRLAEAGRAREAADTTEEAVSLARLLARGNRRAHRDALAHTLAAFARVRLLAGDRSDRARKASAEAVDLLRRIARDEPAATEPYLREARDTHDRLWE</sequence>
<comment type="caution">
    <text evidence="2">The sequence shown here is derived from an EMBL/GenBank/DDBJ whole genome shotgun (WGS) entry which is preliminary data.</text>
</comment>
<accession>A0ABP5UR75</accession>
<dbReference type="InterPro" id="IPR019734">
    <property type="entry name" value="TPR_rpt"/>
</dbReference>
<evidence type="ECO:0000313" key="3">
    <source>
        <dbReference type="Proteomes" id="UP001500058"/>
    </source>
</evidence>
<dbReference type="InterPro" id="IPR009003">
    <property type="entry name" value="Peptidase_S1_PA"/>
</dbReference>
<dbReference type="RefSeq" id="WP_344629002.1">
    <property type="nucleotide sequence ID" value="NZ_BAAATJ010000001.1"/>
</dbReference>
<proteinExistence type="predicted"/>
<name>A0ABP5UR75_9ACTN</name>
<evidence type="ECO:0000313" key="2">
    <source>
        <dbReference type="EMBL" id="GAA2384794.1"/>
    </source>
</evidence>